<reference evidence="1" key="1">
    <citation type="submission" date="2023-01" db="EMBL/GenBank/DDBJ databases">
        <title>Phages are important unrecognized players in the ecology of the oral pathogen Porphyromonas gingivalis.</title>
        <authorList>
            <person name="Matrishin C.B."/>
            <person name="Kauffman K.M."/>
        </authorList>
    </citation>
    <scope>NUCLEOTIDE SEQUENCE</scope>
    <source>
        <strain evidence="1">HG1691old</strain>
    </source>
</reference>
<proteinExistence type="predicted"/>
<accession>A0AAF0B9B5</accession>
<protein>
    <submittedName>
        <fullName evidence="1">Uncharacterized protein</fullName>
    </submittedName>
</protein>
<evidence type="ECO:0000313" key="2">
    <source>
        <dbReference type="Proteomes" id="UP001179540"/>
    </source>
</evidence>
<dbReference type="AlphaFoldDB" id="A0AAF0B9B5"/>
<evidence type="ECO:0000313" key="1">
    <source>
        <dbReference type="EMBL" id="WCG00111.1"/>
    </source>
</evidence>
<gene>
    <name evidence="1" type="ORF">NY149_01305</name>
</gene>
<dbReference type="Proteomes" id="UP001179540">
    <property type="component" value="Chromosome"/>
</dbReference>
<sequence>MLAPFFQKTRAAIGAFLVRVSMTAGYRHWRDRIDVGALW</sequence>
<name>A0AAF0B9B5_PORGN</name>
<dbReference type="EMBL" id="CP116613">
    <property type="protein sequence ID" value="WCG00111.1"/>
    <property type="molecule type" value="Genomic_DNA"/>
</dbReference>
<organism evidence="1 2">
    <name type="scientific">Porphyromonas gingivalis</name>
    <name type="common">Bacteroides gingivalis</name>
    <dbReference type="NCBI Taxonomy" id="837"/>
    <lineage>
        <taxon>Bacteria</taxon>
        <taxon>Pseudomonadati</taxon>
        <taxon>Bacteroidota</taxon>
        <taxon>Bacteroidia</taxon>
        <taxon>Bacteroidales</taxon>
        <taxon>Porphyromonadaceae</taxon>
        <taxon>Porphyromonas</taxon>
    </lineage>
</organism>